<dbReference type="AlphaFoldDB" id="A0A4U9HUQ8"/>
<evidence type="ECO:0000313" key="1">
    <source>
        <dbReference type="EMBL" id="VTP67625.1"/>
    </source>
</evidence>
<sequence>MLTINKYRPERKGLITQEEQETLNIVNPLSLF</sequence>
<reference evidence="1 2" key="1">
    <citation type="submission" date="2019-05" db="EMBL/GenBank/DDBJ databases">
        <authorList>
            <consortium name="Pathogen Informatics"/>
        </authorList>
    </citation>
    <scope>NUCLEOTIDE SEQUENCE [LARGE SCALE GENOMIC DNA]</scope>
    <source>
        <strain evidence="1 2">NCTC13032</strain>
    </source>
</reference>
<organism evidence="1 2">
    <name type="scientific">Leclercia adecarboxylata</name>
    <dbReference type="NCBI Taxonomy" id="83655"/>
    <lineage>
        <taxon>Bacteria</taxon>
        <taxon>Pseudomonadati</taxon>
        <taxon>Pseudomonadota</taxon>
        <taxon>Gammaproteobacteria</taxon>
        <taxon>Enterobacterales</taxon>
        <taxon>Enterobacteriaceae</taxon>
        <taxon>Leclercia</taxon>
    </lineage>
</organism>
<proteinExistence type="predicted"/>
<evidence type="ECO:0000313" key="2">
    <source>
        <dbReference type="Proteomes" id="UP000310719"/>
    </source>
</evidence>
<protein>
    <submittedName>
        <fullName evidence="1">Uncharacterized protein</fullName>
    </submittedName>
</protein>
<dbReference type="EMBL" id="LR590464">
    <property type="protein sequence ID" value="VTP67625.1"/>
    <property type="molecule type" value="Genomic_DNA"/>
</dbReference>
<dbReference type="Proteomes" id="UP000310719">
    <property type="component" value="Chromosome"/>
</dbReference>
<gene>
    <name evidence="1" type="ORF">NCTC13032_03141</name>
</gene>
<name>A0A4U9HUQ8_9ENTR</name>
<accession>A0A4U9HUQ8</accession>